<dbReference type="InterPro" id="IPR003399">
    <property type="entry name" value="Mce/MlaD"/>
</dbReference>
<reference evidence="3 4" key="1">
    <citation type="submission" date="2019-05" db="EMBL/GenBank/DDBJ databases">
        <title>Panacibacter sp. strain 17mud1-8 Genome sequencing and assembly.</title>
        <authorList>
            <person name="Chhetri G."/>
        </authorList>
    </citation>
    <scope>NUCLEOTIDE SEQUENCE [LARGE SCALE GENOMIC DNA]</scope>
    <source>
        <strain evidence="3 4">17mud1-8</strain>
    </source>
</reference>
<dbReference type="InterPro" id="IPR052336">
    <property type="entry name" value="MlaD_Phospholipid_Transporter"/>
</dbReference>
<feature type="domain" description="Mce/MlaD" evidence="2">
    <location>
        <begin position="39"/>
        <end position="113"/>
    </location>
</feature>
<evidence type="ECO:0000256" key="1">
    <source>
        <dbReference type="SAM" id="Phobius"/>
    </source>
</evidence>
<dbReference type="Pfam" id="PF02470">
    <property type="entry name" value="MlaD"/>
    <property type="match status" value="1"/>
</dbReference>
<keyword evidence="4" id="KW-1185">Reference proteome</keyword>
<evidence type="ECO:0000313" key="4">
    <source>
        <dbReference type="Proteomes" id="UP000305848"/>
    </source>
</evidence>
<proteinExistence type="predicted"/>
<dbReference type="OrthoDB" id="9769132at2"/>
<accession>A0A4U3L0A3</accession>
<dbReference type="RefSeq" id="WP_137261699.1">
    <property type="nucleotide sequence ID" value="NZ_SZQL01000007.1"/>
</dbReference>
<sequence length="338" mass="36463">MKISNETKIGALTVIAVALLILGFNFLKGKSFFKSGNFLYAIYKDTKALAPSNAVYMNGYQIGSVYEIEPANKTVTQLVVTIKLKESFDIPKNSVATINSNPLGSPSVEINPGNSSAYFKNEDTIRTAEESGLLGTLTNKMGPVVDQLTSTFHSLDSVLKNFNSILDPRVKGNLQSTVANINDATAALVTASASLNRLLDTQTGALAGTLGNLQSFSKNLAENNSTLTHTLQNVDSVTNNLAKADIQGVMNQLSTASARLDSAMAQLNSPKSSIGALLYDRQLYNNLNNTAISLHTLMDDLRVHPKRYVNISLFGKKDKGNYITSPLKQDTVVIIQQP</sequence>
<gene>
    <name evidence="3" type="ORF">FC093_10330</name>
</gene>
<name>A0A4U3L0A3_9BACT</name>
<dbReference type="AlphaFoldDB" id="A0A4U3L0A3"/>
<comment type="caution">
    <text evidence="3">The sequence shown here is derived from an EMBL/GenBank/DDBJ whole genome shotgun (WGS) entry which is preliminary data.</text>
</comment>
<dbReference type="EMBL" id="SZQL01000007">
    <property type="protein sequence ID" value="TKK68511.1"/>
    <property type="molecule type" value="Genomic_DNA"/>
</dbReference>
<keyword evidence="1" id="KW-1133">Transmembrane helix</keyword>
<evidence type="ECO:0000313" key="3">
    <source>
        <dbReference type="EMBL" id="TKK68511.1"/>
    </source>
</evidence>
<evidence type="ECO:0000259" key="2">
    <source>
        <dbReference type="Pfam" id="PF02470"/>
    </source>
</evidence>
<organism evidence="3 4">
    <name type="scientific">Ilyomonas limi</name>
    <dbReference type="NCBI Taxonomy" id="2575867"/>
    <lineage>
        <taxon>Bacteria</taxon>
        <taxon>Pseudomonadati</taxon>
        <taxon>Bacteroidota</taxon>
        <taxon>Chitinophagia</taxon>
        <taxon>Chitinophagales</taxon>
        <taxon>Chitinophagaceae</taxon>
        <taxon>Ilyomonas</taxon>
    </lineage>
</organism>
<feature type="transmembrane region" description="Helical" evidence="1">
    <location>
        <begin position="9"/>
        <end position="27"/>
    </location>
</feature>
<protein>
    <submittedName>
        <fullName evidence="3">MCE family protein</fullName>
    </submittedName>
</protein>
<keyword evidence="1" id="KW-0812">Transmembrane</keyword>
<dbReference type="PANTHER" id="PTHR33371:SF4">
    <property type="entry name" value="INTERMEMBRANE PHOSPHOLIPID TRANSPORT SYSTEM BINDING PROTEIN MLAD"/>
    <property type="match status" value="1"/>
</dbReference>
<keyword evidence="1" id="KW-0472">Membrane</keyword>
<dbReference type="PANTHER" id="PTHR33371">
    <property type="entry name" value="INTERMEMBRANE PHOSPHOLIPID TRANSPORT SYSTEM BINDING PROTEIN MLAD-RELATED"/>
    <property type="match status" value="1"/>
</dbReference>
<dbReference type="Proteomes" id="UP000305848">
    <property type="component" value="Unassembled WGS sequence"/>
</dbReference>